<dbReference type="AlphaFoldDB" id="A0A917RYX2"/>
<keyword evidence="1" id="KW-1133">Transmembrane helix</keyword>
<gene>
    <name evidence="2" type="ORF">GCM10011588_67920</name>
</gene>
<feature type="transmembrane region" description="Helical" evidence="1">
    <location>
        <begin position="50"/>
        <end position="73"/>
    </location>
</feature>
<evidence type="ECO:0000256" key="1">
    <source>
        <dbReference type="SAM" id="Phobius"/>
    </source>
</evidence>
<keyword evidence="1" id="KW-0812">Transmembrane</keyword>
<organism evidence="2 3">
    <name type="scientific">Nocardia jinanensis</name>
    <dbReference type="NCBI Taxonomy" id="382504"/>
    <lineage>
        <taxon>Bacteria</taxon>
        <taxon>Bacillati</taxon>
        <taxon>Actinomycetota</taxon>
        <taxon>Actinomycetes</taxon>
        <taxon>Mycobacteriales</taxon>
        <taxon>Nocardiaceae</taxon>
        <taxon>Nocardia</taxon>
    </lineage>
</organism>
<dbReference type="RefSeq" id="WP_058855063.1">
    <property type="nucleotide sequence ID" value="NZ_BMMH01000032.1"/>
</dbReference>
<keyword evidence="3" id="KW-1185">Reference proteome</keyword>
<reference evidence="2" key="1">
    <citation type="journal article" date="2014" name="Int. J. Syst. Evol. Microbiol.">
        <title>Complete genome sequence of Corynebacterium casei LMG S-19264T (=DSM 44701T), isolated from a smear-ripened cheese.</title>
        <authorList>
            <consortium name="US DOE Joint Genome Institute (JGI-PGF)"/>
            <person name="Walter F."/>
            <person name="Albersmeier A."/>
            <person name="Kalinowski J."/>
            <person name="Ruckert C."/>
        </authorList>
    </citation>
    <scope>NUCLEOTIDE SEQUENCE</scope>
    <source>
        <strain evidence="2">CGMCC 4.3508</strain>
    </source>
</reference>
<feature type="transmembrane region" description="Helical" evidence="1">
    <location>
        <begin position="12"/>
        <end position="30"/>
    </location>
</feature>
<protein>
    <submittedName>
        <fullName evidence="2">Uncharacterized protein</fullName>
    </submittedName>
</protein>
<accession>A0A917RYX2</accession>
<evidence type="ECO:0000313" key="2">
    <source>
        <dbReference type="EMBL" id="GGL43557.1"/>
    </source>
</evidence>
<sequence>MNRSLVLPAADIVLAVLAIALAALCWNLGLRNTDVPATGDVPAYTATRYVGPWLFLVMLLVAGAGSAVIDAVARLVRRSRRV</sequence>
<dbReference type="EMBL" id="BMMH01000032">
    <property type="protein sequence ID" value="GGL43557.1"/>
    <property type="molecule type" value="Genomic_DNA"/>
</dbReference>
<dbReference type="Proteomes" id="UP000638263">
    <property type="component" value="Unassembled WGS sequence"/>
</dbReference>
<reference evidence="2" key="2">
    <citation type="submission" date="2020-09" db="EMBL/GenBank/DDBJ databases">
        <authorList>
            <person name="Sun Q."/>
            <person name="Zhou Y."/>
        </authorList>
    </citation>
    <scope>NUCLEOTIDE SEQUENCE</scope>
    <source>
        <strain evidence="2">CGMCC 4.3508</strain>
    </source>
</reference>
<evidence type="ECO:0000313" key="3">
    <source>
        <dbReference type="Proteomes" id="UP000638263"/>
    </source>
</evidence>
<comment type="caution">
    <text evidence="2">The sequence shown here is derived from an EMBL/GenBank/DDBJ whole genome shotgun (WGS) entry which is preliminary data.</text>
</comment>
<proteinExistence type="predicted"/>
<keyword evidence="1" id="KW-0472">Membrane</keyword>
<name>A0A917RYX2_9NOCA</name>